<name>A0A9W6HMF2_9MICO</name>
<comment type="caution">
    <text evidence="1">The sequence shown here is derived from an EMBL/GenBank/DDBJ whole genome shotgun (WGS) entry which is preliminary data.</text>
</comment>
<organism evidence="1 2">
    <name type="scientific">Microbacterium dextranolyticum</name>
    <dbReference type="NCBI Taxonomy" id="36806"/>
    <lineage>
        <taxon>Bacteria</taxon>
        <taxon>Bacillati</taxon>
        <taxon>Actinomycetota</taxon>
        <taxon>Actinomycetes</taxon>
        <taxon>Micrococcales</taxon>
        <taxon>Microbacteriaceae</taxon>
        <taxon>Microbacterium</taxon>
    </lineage>
</organism>
<proteinExistence type="predicted"/>
<dbReference type="Proteomes" id="UP001142291">
    <property type="component" value="Unassembled WGS sequence"/>
</dbReference>
<dbReference type="RefSeq" id="WP_204964761.1">
    <property type="nucleotide sequence ID" value="NZ_BAAAUR010000005.1"/>
</dbReference>
<dbReference type="AlphaFoldDB" id="A0A9W6HMF2"/>
<sequence length="70" mass="7174">MSETATLVWAQVEAGFYVASLPGVFVGCVERTSDGRYLARDGFSNPLGTADELAGATELVTSASTAGGML</sequence>
<gene>
    <name evidence="1" type="ORF">GCM10017591_13370</name>
</gene>
<reference evidence="1" key="2">
    <citation type="submission" date="2023-01" db="EMBL/GenBank/DDBJ databases">
        <authorList>
            <person name="Sun Q."/>
            <person name="Evtushenko L."/>
        </authorList>
    </citation>
    <scope>NUCLEOTIDE SEQUENCE</scope>
    <source>
        <strain evidence="1">VKM Ac-1940</strain>
    </source>
</reference>
<accession>A0A9W6HMF2</accession>
<keyword evidence="2" id="KW-1185">Reference proteome</keyword>
<evidence type="ECO:0000313" key="2">
    <source>
        <dbReference type="Proteomes" id="UP001142291"/>
    </source>
</evidence>
<protein>
    <submittedName>
        <fullName evidence="1">Uncharacterized protein</fullName>
    </submittedName>
</protein>
<reference evidence="1" key="1">
    <citation type="journal article" date="2014" name="Int. J. Syst. Evol. Microbiol.">
        <title>Complete genome sequence of Corynebacterium casei LMG S-19264T (=DSM 44701T), isolated from a smear-ripened cheese.</title>
        <authorList>
            <consortium name="US DOE Joint Genome Institute (JGI-PGF)"/>
            <person name="Walter F."/>
            <person name="Albersmeier A."/>
            <person name="Kalinowski J."/>
            <person name="Ruckert C."/>
        </authorList>
    </citation>
    <scope>NUCLEOTIDE SEQUENCE</scope>
    <source>
        <strain evidence="1">VKM Ac-1940</strain>
    </source>
</reference>
<evidence type="ECO:0000313" key="1">
    <source>
        <dbReference type="EMBL" id="GLJ95275.1"/>
    </source>
</evidence>
<dbReference type="EMBL" id="BSER01000008">
    <property type="protein sequence ID" value="GLJ95275.1"/>
    <property type="molecule type" value="Genomic_DNA"/>
</dbReference>